<dbReference type="Gramene" id="OPUNC01G39040.1">
    <property type="protein sequence ID" value="OPUNC01G39040.1"/>
    <property type="gene ID" value="OPUNC01G39040"/>
</dbReference>
<accession>A0A0E0JS56</accession>
<dbReference type="Proteomes" id="UP000026962">
    <property type="component" value="Chromosome 1"/>
</dbReference>
<protein>
    <submittedName>
        <fullName evidence="1">Uncharacterized protein</fullName>
    </submittedName>
</protein>
<evidence type="ECO:0000313" key="1">
    <source>
        <dbReference type="EnsemblPlants" id="OPUNC01G39040.1"/>
    </source>
</evidence>
<reference evidence="1" key="2">
    <citation type="submission" date="2018-05" db="EMBL/GenBank/DDBJ databases">
        <title>OpunRS2 (Oryza punctata Reference Sequence Version 2).</title>
        <authorList>
            <person name="Zhang J."/>
            <person name="Kudrna D."/>
            <person name="Lee S."/>
            <person name="Talag J."/>
            <person name="Welchert J."/>
            <person name="Wing R.A."/>
        </authorList>
    </citation>
    <scope>NUCLEOTIDE SEQUENCE [LARGE SCALE GENOMIC DNA]</scope>
</reference>
<organism evidence="1">
    <name type="scientific">Oryza punctata</name>
    <name type="common">Red rice</name>
    <dbReference type="NCBI Taxonomy" id="4537"/>
    <lineage>
        <taxon>Eukaryota</taxon>
        <taxon>Viridiplantae</taxon>
        <taxon>Streptophyta</taxon>
        <taxon>Embryophyta</taxon>
        <taxon>Tracheophyta</taxon>
        <taxon>Spermatophyta</taxon>
        <taxon>Magnoliopsida</taxon>
        <taxon>Liliopsida</taxon>
        <taxon>Poales</taxon>
        <taxon>Poaceae</taxon>
        <taxon>BOP clade</taxon>
        <taxon>Oryzoideae</taxon>
        <taxon>Oryzeae</taxon>
        <taxon>Oryzinae</taxon>
        <taxon>Oryza</taxon>
    </lineage>
</organism>
<sequence length="92" mass="10322">MARMASRSLDGLVTLLRAITTNIYNSLTNDGEELLLVLLPAVEKKESPHRRLAIIFTTSFPFHYLLKTPNPFPLISLSIVQWFAGNAAVHRC</sequence>
<reference evidence="1" key="1">
    <citation type="submission" date="2015-04" db="UniProtKB">
        <authorList>
            <consortium name="EnsemblPlants"/>
        </authorList>
    </citation>
    <scope>IDENTIFICATION</scope>
</reference>
<dbReference type="HOGENOM" id="CLU_2417058_0_0_1"/>
<evidence type="ECO:0000313" key="2">
    <source>
        <dbReference type="Proteomes" id="UP000026962"/>
    </source>
</evidence>
<proteinExistence type="predicted"/>
<name>A0A0E0JS56_ORYPU</name>
<dbReference type="AlphaFoldDB" id="A0A0E0JS56"/>
<dbReference type="EnsemblPlants" id="OPUNC01G39040.1">
    <property type="protein sequence ID" value="OPUNC01G39040.1"/>
    <property type="gene ID" value="OPUNC01G39040"/>
</dbReference>
<keyword evidence="2" id="KW-1185">Reference proteome</keyword>